<evidence type="ECO:0000256" key="7">
    <source>
        <dbReference type="ARBA" id="ARBA00023136"/>
    </source>
</evidence>
<dbReference type="GO" id="GO:0038023">
    <property type="term" value="F:signaling receptor activity"/>
    <property type="evidence" value="ECO:0007669"/>
    <property type="project" value="InterPro"/>
</dbReference>
<dbReference type="Gene3D" id="2.170.130.10">
    <property type="entry name" value="TonB-dependent receptor, plug domain"/>
    <property type="match status" value="1"/>
</dbReference>
<reference evidence="16 17" key="1">
    <citation type="submission" date="2016-06" db="EMBL/GenBank/DDBJ databases">
        <title>Complete genome sequences of Bordetella bronchialis and Bordetella flabilis.</title>
        <authorList>
            <person name="LiPuma J.J."/>
            <person name="Spilker T."/>
        </authorList>
    </citation>
    <scope>NUCLEOTIDE SEQUENCE [LARGE SCALE GENOMIC DNA]</scope>
    <source>
        <strain evidence="16 17">AU10664</strain>
    </source>
</reference>
<dbReference type="GO" id="GO:0009279">
    <property type="term" value="C:cell outer membrane"/>
    <property type="evidence" value="ECO:0007669"/>
    <property type="project" value="UniProtKB-SubCell"/>
</dbReference>
<keyword evidence="9 10" id="KW-0998">Cell outer membrane</keyword>
<sequence length="744" mass="80098">MSAPQARRMLTRTGLALALSACWSPEIHAQTSAQSGTTIAPQPGAVNAGSPPAQQNGITTLPTVRVTGAAETLRGDLPAPFAGGQVARGGGLGLLGNRDIMDTPFSLTSYTSQTIQDQQARSVSDVVKNDASVRTIWADGSYSTQMTIRGFPVQAQDIAINGVYGIVPPQLTGGLEMVERVEILRGPSALLYGMAPSGAVGGTVNLVTKRATDTPITRLTTSYWSDGQFGTAIDVGRRLGDNNQFGIRFNAAYRDGDTAVDSQQQRVGFASLGLDYRSDRVRISTDVGYQNMRSDNPTRPIYTDNPNFKIPHAPAGDLNLGQSWYYAKSEDTFGMVRGEVDLTDNLTAYAVAGGRHNDFLGLYNFIYLQNNAGDFRANQYYQPTYADTTTFLGGLTGRLNTGPLRHTIDLSASTLETESGVLAPVISTYRSNLYDPASVAKPNLSGFSSSAPKTSVSRLNSVAIADTISALDDRVQFTAGVRHQEVKVDNYSAVTGNKTTSYDEDAYTPAFAILVKPWQHVSLYANYIQGLSQGPSAPASAANAGTVFAPIKSKQYEVGAKTEFDGFGASIAYFEIKQPTGFVNPANNTFAMDGEQRNRGVEINTYGEVMRGVRLLGGVSFIDGELTKTAGGVNDGNKAVGVPDTLLNLGAEWDLPYVQGLTVSARYIYTSSQYYNPTNTQKIPSWDRVDLGVRYRTRVLDKEVTLRAGVENLFNKDYWAGASTNYGLARGNARTYMMSATVDF</sequence>
<evidence type="ECO:0000256" key="10">
    <source>
        <dbReference type="PROSITE-ProRule" id="PRU01360"/>
    </source>
</evidence>
<evidence type="ECO:0000256" key="8">
    <source>
        <dbReference type="ARBA" id="ARBA00023170"/>
    </source>
</evidence>
<dbReference type="EMBL" id="CP016172">
    <property type="protein sequence ID" value="ANN77242.1"/>
    <property type="molecule type" value="Genomic_DNA"/>
</dbReference>
<comment type="subcellular location">
    <subcellularLocation>
        <location evidence="1 10">Cell outer membrane</location>
        <topology evidence="1 10">Multi-pass membrane protein</topology>
    </subcellularLocation>
</comment>
<name>A0A193GB66_9BORD</name>
<evidence type="ECO:0000256" key="6">
    <source>
        <dbReference type="ARBA" id="ARBA00023077"/>
    </source>
</evidence>
<keyword evidence="17" id="KW-1185">Reference proteome</keyword>
<feature type="region of interest" description="Disordered" evidence="12">
    <location>
        <begin position="33"/>
        <end position="57"/>
    </location>
</feature>
<dbReference type="InterPro" id="IPR036942">
    <property type="entry name" value="Beta-barrel_TonB_sf"/>
</dbReference>
<dbReference type="InterPro" id="IPR039426">
    <property type="entry name" value="TonB-dep_rcpt-like"/>
</dbReference>
<dbReference type="PROSITE" id="PS52016">
    <property type="entry name" value="TONB_DEPENDENT_REC_3"/>
    <property type="match status" value="1"/>
</dbReference>
<dbReference type="GO" id="GO:0015891">
    <property type="term" value="P:siderophore transport"/>
    <property type="evidence" value="ECO:0007669"/>
    <property type="project" value="InterPro"/>
</dbReference>
<keyword evidence="4 10" id="KW-1134">Transmembrane beta strand</keyword>
<dbReference type="InterPro" id="IPR012910">
    <property type="entry name" value="Plug_dom"/>
</dbReference>
<dbReference type="InterPro" id="IPR010105">
    <property type="entry name" value="TonB_sidphr_rcpt"/>
</dbReference>
<dbReference type="RefSeq" id="WP_066656383.1">
    <property type="nucleotide sequence ID" value="NZ_CBCSCL010000034.1"/>
</dbReference>
<dbReference type="KEGG" id="bfz:BAU07_09115"/>
<feature type="signal peptide" evidence="13">
    <location>
        <begin position="1"/>
        <end position="29"/>
    </location>
</feature>
<evidence type="ECO:0000256" key="12">
    <source>
        <dbReference type="SAM" id="MobiDB-lite"/>
    </source>
</evidence>
<evidence type="ECO:0000256" key="3">
    <source>
        <dbReference type="ARBA" id="ARBA00022448"/>
    </source>
</evidence>
<dbReference type="Proteomes" id="UP000091926">
    <property type="component" value="Chromosome"/>
</dbReference>
<evidence type="ECO:0000256" key="1">
    <source>
        <dbReference type="ARBA" id="ARBA00004571"/>
    </source>
</evidence>
<dbReference type="CDD" id="cd01347">
    <property type="entry name" value="ligand_gated_channel"/>
    <property type="match status" value="1"/>
</dbReference>
<keyword evidence="5 10" id="KW-0812">Transmembrane</keyword>
<evidence type="ECO:0000256" key="4">
    <source>
        <dbReference type="ARBA" id="ARBA00022452"/>
    </source>
</evidence>
<evidence type="ECO:0000313" key="16">
    <source>
        <dbReference type="EMBL" id="ANN77242.1"/>
    </source>
</evidence>
<accession>A0A193GB66</accession>
<keyword evidence="8 16" id="KW-0675">Receptor</keyword>
<keyword evidence="6 11" id="KW-0798">TonB box</keyword>
<dbReference type="Pfam" id="PF07715">
    <property type="entry name" value="Plug"/>
    <property type="match status" value="1"/>
</dbReference>
<keyword evidence="3 10" id="KW-0813">Transport</keyword>
<dbReference type="InterPro" id="IPR000531">
    <property type="entry name" value="Beta-barrel_TonB"/>
</dbReference>
<dbReference type="STRING" id="463014.BAU07_09115"/>
<evidence type="ECO:0000259" key="14">
    <source>
        <dbReference type="Pfam" id="PF00593"/>
    </source>
</evidence>
<evidence type="ECO:0000256" key="11">
    <source>
        <dbReference type="RuleBase" id="RU003357"/>
    </source>
</evidence>
<feature type="domain" description="TonB-dependent receptor plug" evidence="15">
    <location>
        <begin position="100"/>
        <end position="199"/>
    </location>
</feature>
<comment type="similarity">
    <text evidence="2 10 11">Belongs to the TonB-dependent receptor family.</text>
</comment>
<keyword evidence="13" id="KW-0732">Signal</keyword>
<keyword evidence="7 10" id="KW-0472">Membrane</keyword>
<evidence type="ECO:0000256" key="2">
    <source>
        <dbReference type="ARBA" id="ARBA00009810"/>
    </source>
</evidence>
<organism evidence="16 17">
    <name type="scientific">Bordetella flabilis</name>
    <dbReference type="NCBI Taxonomy" id="463014"/>
    <lineage>
        <taxon>Bacteria</taxon>
        <taxon>Pseudomonadati</taxon>
        <taxon>Pseudomonadota</taxon>
        <taxon>Betaproteobacteria</taxon>
        <taxon>Burkholderiales</taxon>
        <taxon>Alcaligenaceae</taxon>
        <taxon>Bordetella</taxon>
    </lineage>
</organism>
<evidence type="ECO:0000256" key="5">
    <source>
        <dbReference type="ARBA" id="ARBA00022692"/>
    </source>
</evidence>
<dbReference type="GO" id="GO:0015344">
    <property type="term" value="F:siderophore uptake transmembrane transporter activity"/>
    <property type="evidence" value="ECO:0007669"/>
    <property type="project" value="TreeGrafter"/>
</dbReference>
<feature type="domain" description="TonB-dependent receptor-like beta-barrel" evidence="14">
    <location>
        <begin position="297"/>
        <end position="713"/>
    </location>
</feature>
<gene>
    <name evidence="16" type="ORF">BAU07_09115</name>
</gene>
<dbReference type="PANTHER" id="PTHR32552:SF82">
    <property type="entry name" value="FCUA PROTEIN"/>
    <property type="match status" value="1"/>
</dbReference>
<dbReference type="SUPFAM" id="SSF56935">
    <property type="entry name" value="Porins"/>
    <property type="match status" value="1"/>
</dbReference>
<evidence type="ECO:0000313" key="17">
    <source>
        <dbReference type="Proteomes" id="UP000091926"/>
    </source>
</evidence>
<dbReference type="AlphaFoldDB" id="A0A193GB66"/>
<feature type="chain" id="PRO_5008258733" evidence="13">
    <location>
        <begin position="30"/>
        <end position="744"/>
    </location>
</feature>
<evidence type="ECO:0000259" key="15">
    <source>
        <dbReference type="Pfam" id="PF07715"/>
    </source>
</evidence>
<dbReference type="NCBIfam" id="TIGR01783">
    <property type="entry name" value="TonB-siderophor"/>
    <property type="match status" value="1"/>
</dbReference>
<dbReference type="Pfam" id="PF00593">
    <property type="entry name" value="TonB_dep_Rec_b-barrel"/>
    <property type="match status" value="1"/>
</dbReference>
<proteinExistence type="inferred from homology"/>
<dbReference type="InterPro" id="IPR037066">
    <property type="entry name" value="Plug_dom_sf"/>
</dbReference>
<dbReference type="Gene3D" id="2.40.170.20">
    <property type="entry name" value="TonB-dependent receptor, beta-barrel domain"/>
    <property type="match status" value="1"/>
</dbReference>
<protein>
    <submittedName>
        <fullName evidence="16">TonB-dependent receptor</fullName>
    </submittedName>
</protein>
<evidence type="ECO:0000256" key="13">
    <source>
        <dbReference type="SAM" id="SignalP"/>
    </source>
</evidence>
<dbReference type="PANTHER" id="PTHR32552">
    <property type="entry name" value="FERRICHROME IRON RECEPTOR-RELATED"/>
    <property type="match status" value="1"/>
</dbReference>
<evidence type="ECO:0000256" key="9">
    <source>
        <dbReference type="ARBA" id="ARBA00023237"/>
    </source>
</evidence>